<keyword evidence="4" id="KW-0723">Serine/threonine-protein kinase</keyword>
<feature type="domain" description="PH" evidence="12">
    <location>
        <begin position="86"/>
        <end position="196"/>
    </location>
</feature>
<comment type="caution">
    <text evidence="15">The sequence shown here is derived from an EMBL/GenBank/DDBJ whole genome shotgun (WGS) entry which is preliminary data.</text>
</comment>
<reference evidence="15 16" key="1">
    <citation type="submission" date="2023-08" db="EMBL/GenBank/DDBJ databases">
        <title>Black Yeasts Isolated from many extreme environments.</title>
        <authorList>
            <person name="Coleine C."/>
            <person name="Stajich J.E."/>
            <person name="Selbmann L."/>
        </authorList>
    </citation>
    <scope>NUCLEOTIDE SEQUENCE [LARGE SCALE GENOMIC DNA]</scope>
    <source>
        <strain evidence="15 16">CCFEE 5792</strain>
    </source>
</reference>
<dbReference type="SMART" id="SM00220">
    <property type="entry name" value="S_TKc"/>
    <property type="match status" value="1"/>
</dbReference>
<dbReference type="Gene3D" id="3.90.810.10">
    <property type="entry name" value="CRIB domain"/>
    <property type="match status" value="1"/>
</dbReference>
<evidence type="ECO:0000259" key="13">
    <source>
        <dbReference type="PROSITE" id="PS50011"/>
    </source>
</evidence>
<evidence type="ECO:0000256" key="8">
    <source>
        <dbReference type="ARBA" id="ARBA00022840"/>
    </source>
</evidence>
<dbReference type="InterPro" id="IPR000095">
    <property type="entry name" value="CRIB_dom"/>
</dbReference>
<dbReference type="Gene3D" id="1.10.510.10">
    <property type="entry name" value="Transferase(Phosphotransferase) domain 1"/>
    <property type="match status" value="1"/>
</dbReference>
<evidence type="ECO:0000256" key="11">
    <source>
        <dbReference type="SAM" id="MobiDB-lite"/>
    </source>
</evidence>
<evidence type="ECO:0000256" key="1">
    <source>
        <dbReference type="ARBA" id="ARBA00008874"/>
    </source>
</evidence>
<proteinExistence type="inferred from homology"/>
<dbReference type="InterPro" id="IPR008271">
    <property type="entry name" value="Ser/Thr_kinase_AS"/>
</dbReference>
<dbReference type="FunFam" id="3.30.200.20:FF:000535">
    <property type="entry name" value="Non-specific serine/threonine protein kinase"/>
    <property type="match status" value="1"/>
</dbReference>
<feature type="domain" description="CRIB" evidence="14">
    <location>
        <begin position="201"/>
        <end position="214"/>
    </location>
</feature>
<dbReference type="PANTHER" id="PTHR45832">
    <property type="entry name" value="SERINE/THREONINE-PROTEIN KINASE SAMKA-RELATED-RELATED"/>
    <property type="match status" value="1"/>
</dbReference>
<dbReference type="Gene3D" id="3.30.200.20">
    <property type="entry name" value="Phosphorylase Kinase, domain 1"/>
    <property type="match status" value="1"/>
</dbReference>
<organism evidence="15 16">
    <name type="scientific">Exophiala bonariae</name>
    <dbReference type="NCBI Taxonomy" id="1690606"/>
    <lineage>
        <taxon>Eukaryota</taxon>
        <taxon>Fungi</taxon>
        <taxon>Dikarya</taxon>
        <taxon>Ascomycota</taxon>
        <taxon>Pezizomycotina</taxon>
        <taxon>Eurotiomycetes</taxon>
        <taxon>Chaetothyriomycetidae</taxon>
        <taxon>Chaetothyriales</taxon>
        <taxon>Herpotrichiellaceae</taxon>
        <taxon>Exophiala</taxon>
    </lineage>
</organism>
<keyword evidence="6" id="KW-0547">Nucleotide-binding</keyword>
<dbReference type="SMART" id="SM00285">
    <property type="entry name" value="PBD"/>
    <property type="match status" value="1"/>
</dbReference>
<dbReference type="CDD" id="cd01093">
    <property type="entry name" value="CRIB_PAK_like"/>
    <property type="match status" value="1"/>
</dbReference>
<dbReference type="InterPro" id="IPR051931">
    <property type="entry name" value="PAK3-like"/>
</dbReference>
<evidence type="ECO:0000259" key="14">
    <source>
        <dbReference type="PROSITE" id="PS50108"/>
    </source>
</evidence>
<comment type="similarity">
    <text evidence="1">Belongs to the protein kinase superfamily. STE Ser/Thr protein kinase family. STE20 subfamily.</text>
</comment>
<dbReference type="SMART" id="SM00233">
    <property type="entry name" value="PH"/>
    <property type="match status" value="1"/>
</dbReference>
<dbReference type="PANTHER" id="PTHR45832:SF22">
    <property type="entry name" value="SERINE_THREONINE-PROTEIN KINASE SAMKA-RELATED"/>
    <property type="match status" value="1"/>
</dbReference>
<sequence>MATGQQNGSFYSAGQFMSPRATPVPPGRNPLDLQRSQSSIPATSFESMSLAGGQPSPGINTPSAPFFSNGSSLSLAATVKSSNSTTIIKEGHVRCKEDKFLAQWNQRYLILREFRLDFMKSENGKLINSIQLNTVTGVTRSEETRMAFEITRIANPKDAAGKVTMARDLPTRVLTCEVRNDDEIYDWIDKIYERCPGMGGVSNPTNFSHRIHVGFDPQTGGFVGLPQEWEKLLNNSAITRDDYKKNPQAVIEVLQFYSDQKKREENPEIYSPGMTTPPAQSQANKQLGFPSGGNSVAPPRPTPPTDAQRYNANQFMNKYQDGPARTNTPPAKPQLQRSQTDKSAYDMEADAARIKEIANQEQKRRQLEMENKRAAERQREKEREDEQLRRDQDAYNASLPKSRPPLAQQELGGYGGSPDRQQSRQDPRYNPARAAPSAPQQAASTSLRQQPQPIAQRIAPSAPTSGSQKSIPTSVSNGQGSLRSPGSQDRDRQPSPNARYQPEREAPHKDSASKQQANGMNGQSTSRSQGSVQQPKPLNVAKQPQAKPATDPRKEAEIALTAKKPVEERAKEVRMSSMSESEVMAKLKQVVSKDNPLESYSKQKKIGQGASGSVYVARVKESCTSPVAREIYRTHGPKGQVAIKQMDLRNQPRKELIVNEIIVMKDSKHPNIVNFLDSFLQEQNNELWVVMEFMEGGALTDVIDNNPVITEDQISTICFETCKGLAHLHSQDIIHRDIKSDNVLLDRVGNVKITDFGFCAKLTESKNKRATMVGTPYWMAPEVVKQKEYGPKVDIWSLGIMAIEMIESEPPYLNEEPLKALFLIATNGTPRLKNPNKLSRELKAFLSVCLCVDVRSRASADELLRNDFMRMGCSLPSLSELLKWREKGRQ</sequence>
<gene>
    <name evidence="15" type="ORF">LTR84_008382</name>
</gene>
<comment type="catalytic activity">
    <reaction evidence="9">
        <text>L-threonyl-[protein] + ATP = O-phospho-L-threonyl-[protein] + ADP + H(+)</text>
        <dbReference type="Rhea" id="RHEA:46608"/>
        <dbReference type="Rhea" id="RHEA-COMP:11060"/>
        <dbReference type="Rhea" id="RHEA-COMP:11605"/>
        <dbReference type="ChEBI" id="CHEBI:15378"/>
        <dbReference type="ChEBI" id="CHEBI:30013"/>
        <dbReference type="ChEBI" id="CHEBI:30616"/>
        <dbReference type="ChEBI" id="CHEBI:61977"/>
        <dbReference type="ChEBI" id="CHEBI:456216"/>
        <dbReference type="EC" id="2.7.11.1"/>
    </reaction>
</comment>
<dbReference type="FunFam" id="1.10.510.10:FF:000139">
    <property type="entry name" value="Non-specific serine/threonine protein kinase"/>
    <property type="match status" value="1"/>
</dbReference>
<evidence type="ECO:0000313" key="16">
    <source>
        <dbReference type="Proteomes" id="UP001358417"/>
    </source>
</evidence>
<dbReference type="PROSITE" id="PS50011">
    <property type="entry name" value="PROTEIN_KINASE_DOM"/>
    <property type="match status" value="1"/>
</dbReference>
<dbReference type="Pfam" id="PF15413">
    <property type="entry name" value="PH_11"/>
    <property type="match status" value="1"/>
</dbReference>
<dbReference type="CDD" id="cd06614">
    <property type="entry name" value="STKc_PAK"/>
    <property type="match status" value="1"/>
</dbReference>
<dbReference type="GO" id="GO:0005524">
    <property type="term" value="F:ATP binding"/>
    <property type="evidence" value="ECO:0007669"/>
    <property type="project" value="UniProtKB-KW"/>
</dbReference>
<evidence type="ECO:0000256" key="6">
    <source>
        <dbReference type="ARBA" id="ARBA00022741"/>
    </source>
</evidence>
<dbReference type="SUPFAM" id="SSF50729">
    <property type="entry name" value="PH domain-like"/>
    <property type="match status" value="1"/>
</dbReference>
<dbReference type="PROSITE" id="PS50108">
    <property type="entry name" value="CRIB"/>
    <property type="match status" value="1"/>
</dbReference>
<comment type="catalytic activity">
    <reaction evidence="10">
        <text>L-seryl-[protein] + ATP = O-phospho-L-seryl-[protein] + ADP + H(+)</text>
        <dbReference type="Rhea" id="RHEA:17989"/>
        <dbReference type="Rhea" id="RHEA-COMP:9863"/>
        <dbReference type="Rhea" id="RHEA-COMP:11604"/>
        <dbReference type="ChEBI" id="CHEBI:15378"/>
        <dbReference type="ChEBI" id="CHEBI:29999"/>
        <dbReference type="ChEBI" id="CHEBI:30616"/>
        <dbReference type="ChEBI" id="CHEBI:83421"/>
        <dbReference type="ChEBI" id="CHEBI:456216"/>
        <dbReference type="EC" id="2.7.11.1"/>
    </reaction>
</comment>
<dbReference type="InterPro" id="IPR011009">
    <property type="entry name" value="Kinase-like_dom_sf"/>
</dbReference>
<dbReference type="AlphaFoldDB" id="A0AAV9MX11"/>
<dbReference type="Pfam" id="PF00069">
    <property type="entry name" value="Pkinase"/>
    <property type="match status" value="1"/>
</dbReference>
<keyword evidence="5" id="KW-0808">Transferase</keyword>
<dbReference type="InterPro" id="IPR036936">
    <property type="entry name" value="CRIB_dom_sf"/>
</dbReference>
<dbReference type="EMBL" id="JAVRRD010000031">
    <property type="protein sequence ID" value="KAK5046239.1"/>
    <property type="molecule type" value="Genomic_DNA"/>
</dbReference>
<feature type="compositionally biased region" description="Polar residues" evidence="11">
    <location>
        <begin position="34"/>
        <end position="47"/>
    </location>
</feature>
<dbReference type="Gene3D" id="2.30.29.30">
    <property type="entry name" value="Pleckstrin-homology domain (PH domain)/Phosphotyrosine-binding domain (PTB)"/>
    <property type="match status" value="1"/>
</dbReference>
<feature type="compositionally biased region" description="Polar residues" evidence="11">
    <location>
        <begin position="308"/>
        <end position="317"/>
    </location>
</feature>
<dbReference type="InterPro" id="IPR001849">
    <property type="entry name" value="PH_domain"/>
</dbReference>
<dbReference type="FunFam" id="3.90.810.10:FF:000005">
    <property type="entry name" value="Non-specific serine/threonine protein kinase"/>
    <property type="match status" value="1"/>
</dbReference>
<evidence type="ECO:0000256" key="4">
    <source>
        <dbReference type="ARBA" id="ARBA00022527"/>
    </source>
</evidence>
<feature type="compositionally biased region" description="Basic and acidic residues" evidence="11">
    <location>
        <begin position="501"/>
        <end position="512"/>
    </location>
</feature>
<feature type="domain" description="Protein kinase" evidence="13">
    <location>
        <begin position="600"/>
        <end position="869"/>
    </location>
</feature>
<feature type="compositionally biased region" description="Polar residues" evidence="11">
    <location>
        <begin position="513"/>
        <end position="536"/>
    </location>
</feature>
<evidence type="ECO:0000256" key="3">
    <source>
        <dbReference type="ARBA" id="ARBA00022507"/>
    </source>
</evidence>
<dbReference type="PROSITE" id="PS50003">
    <property type="entry name" value="PH_DOMAIN"/>
    <property type="match status" value="1"/>
</dbReference>
<feature type="compositionally biased region" description="Basic and acidic residues" evidence="11">
    <location>
        <begin position="361"/>
        <end position="393"/>
    </location>
</feature>
<keyword evidence="16" id="KW-1185">Reference proteome</keyword>
<keyword evidence="8" id="KW-0067">ATP-binding</keyword>
<feature type="region of interest" description="Disordered" evidence="11">
    <location>
        <begin position="361"/>
        <end position="560"/>
    </location>
</feature>
<dbReference type="InterPro" id="IPR033923">
    <property type="entry name" value="PAK_BD"/>
</dbReference>
<evidence type="ECO:0000259" key="12">
    <source>
        <dbReference type="PROSITE" id="PS50003"/>
    </source>
</evidence>
<keyword evidence="3" id="KW-0589">Pheromone response</keyword>
<dbReference type="PROSITE" id="PS00108">
    <property type="entry name" value="PROTEIN_KINASE_ST"/>
    <property type="match status" value="1"/>
</dbReference>
<evidence type="ECO:0000256" key="9">
    <source>
        <dbReference type="ARBA" id="ARBA00047899"/>
    </source>
</evidence>
<feature type="compositionally biased region" description="Polar residues" evidence="11">
    <location>
        <begin position="1"/>
        <end position="12"/>
    </location>
</feature>
<dbReference type="RefSeq" id="XP_064701833.1">
    <property type="nucleotide sequence ID" value="XM_064851928.1"/>
</dbReference>
<keyword evidence="7" id="KW-0418">Kinase</keyword>
<dbReference type="GeneID" id="89976545"/>
<protein>
    <recommendedName>
        <fullName evidence="2">non-specific serine/threonine protein kinase</fullName>
        <ecNumber evidence="2">2.7.11.1</ecNumber>
    </recommendedName>
</protein>
<feature type="compositionally biased region" description="Polar residues" evidence="11">
    <location>
        <begin position="273"/>
        <end position="285"/>
    </location>
</feature>
<evidence type="ECO:0000256" key="10">
    <source>
        <dbReference type="ARBA" id="ARBA00048679"/>
    </source>
</evidence>
<feature type="compositionally biased region" description="Low complexity" evidence="11">
    <location>
        <begin position="431"/>
        <end position="463"/>
    </location>
</feature>
<dbReference type="SUPFAM" id="SSF56112">
    <property type="entry name" value="Protein kinase-like (PK-like)"/>
    <property type="match status" value="1"/>
</dbReference>
<evidence type="ECO:0000256" key="5">
    <source>
        <dbReference type="ARBA" id="ARBA00022679"/>
    </source>
</evidence>
<feature type="compositionally biased region" description="Polar residues" evidence="11">
    <location>
        <begin position="325"/>
        <end position="338"/>
    </location>
</feature>
<dbReference type="GO" id="GO:0004674">
    <property type="term" value="F:protein serine/threonine kinase activity"/>
    <property type="evidence" value="ECO:0007669"/>
    <property type="project" value="UniProtKB-KW"/>
</dbReference>
<accession>A0AAV9MX11</accession>
<feature type="region of interest" description="Disordered" evidence="11">
    <location>
        <begin position="262"/>
        <end position="345"/>
    </location>
</feature>
<feature type="compositionally biased region" description="Polar residues" evidence="11">
    <location>
        <begin position="464"/>
        <end position="487"/>
    </location>
</feature>
<evidence type="ECO:0000256" key="7">
    <source>
        <dbReference type="ARBA" id="ARBA00022777"/>
    </source>
</evidence>
<evidence type="ECO:0000313" key="15">
    <source>
        <dbReference type="EMBL" id="KAK5046239.1"/>
    </source>
</evidence>
<name>A0AAV9MX11_9EURO</name>
<dbReference type="Proteomes" id="UP001358417">
    <property type="component" value="Unassembled WGS sequence"/>
</dbReference>
<dbReference type="Pfam" id="PF00786">
    <property type="entry name" value="PBD"/>
    <property type="match status" value="1"/>
</dbReference>
<dbReference type="InterPro" id="IPR011993">
    <property type="entry name" value="PH-like_dom_sf"/>
</dbReference>
<dbReference type="GO" id="GO:0019236">
    <property type="term" value="P:response to pheromone"/>
    <property type="evidence" value="ECO:0007669"/>
    <property type="project" value="UniProtKB-KW"/>
</dbReference>
<dbReference type="EC" id="2.7.11.1" evidence="2"/>
<evidence type="ECO:0000256" key="2">
    <source>
        <dbReference type="ARBA" id="ARBA00012513"/>
    </source>
</evidence>
<dbReference type="InterPro" id="IPR000719">
    <property type="entry name" value="Prot_kinase_dom"/>
</dbReference>
<feature type="region of interest" description="Disordered" evidence="11">
    <location>
        <begin position="1"/>
        <end position="65"/>
    </location>
</feature>